<protein>
    <submittedName>
        <fullName evidence="1">Alpha/beta hydrolase</fullName>
    </submittedName>
</protein>
<gene>
    <name evidence="1" type="primary">xxxJ</name>
    <name evidence="1" type="ORF">alecur_159</name>
</gene>
<accession>A0ABX4MH93</accession>
<evidence type="ECO:0000313" key="2">
    <source>
        <dbReference type="Proteomes" id="UP000229529"/>
    </source>
</evidence>
<reference evidence="1" key="1">
    <citation type="submission" date="2017-09" db="EMBL/GenBank/DDBJ databases">
        <authorList>
            <person name="Campbell M.A."/>
            <person name="Lukasik P."/>
            <person name="Simon C."/>
            <person name="McCutcheon J.P."/>
        </authorList>
    </citation>
    <scope>NUCLEOTIDE SEQUENCE [LARGE SCALE GENOMIC DNA]</scope>
    <source>
        <strain evidence="1">ALECUR</strain>
    </source>
</reference>
<dbReference type="Proteomes" id="UP000229529">
    <property type="component" value="Unassembled WGS sequence"/>
</dbReference>
<proteinExistence type="predicted"/>
<dbReference type="EMBL" id="NXGS01000109">
    <property type="protein sequence ID" value="PIM96264.1"/>
    <property type="molecule type" value="Genomic_DNA"/>
</dbReference>
<dbReference type="InterPro" id="IPR029058">
    <property type="entry name" value="AB_hydrolase_fold"/>
</dbReference>
<dbReference type="SUPFAM" id="SSF53474">
    <property type="entry name" value="alpha/beta-Hydrolases"/>
    <property type="match status" value="1"/>
</dbReference>
<dbReference type="GO" id="GO:0016787">
    <property type="term" value="F:hydrolase activity"/>
    <property type="evidence" value="ECO:0007669"/>
    <property type="project" value="UniProtKB-KW"/>
</dbReference>
<sequence length="216" mass="25360">MLLNFQVFDIIYQLSYYSIDEVSQVVYIIDSEFNGINNIDIVNNLIFLLSKFRLNIISQKIYINKIGKFILHKDNLIGTELTMNWILERHNHENGIMVIGISFAACIAAELIIRRPEISEYLLISPPIRYYDLEPLTKINVPGIVVFSDYDIYIPLSRIYKLHNNTKKNLICNLKLILIRNTDSSYKNKFNVLNKIFIDIYIKYKIKGIYRNSINL</sequence>
<name>A0ABX4MH93_9HYPH</name>
<comment type="caution">
    <text evidence="1">The sequence shown here is derived from an EMBL/GenBank/DDBJ whole genome shotgun (WGS) entry which is preliminary data.</text>
</comment>
<organism evidence="1 2">
    <name type="scientific">Candidatus Hodgkinia cicadicola</name>
    <dbReference type="NCBI Taxonomy" id="573658"/>
    <lineage>
        <taxon>Bacteria</taxon>
        <taxon>Pseudomonadati</taxon>
        <taxon>Pseudomonadota</taxon>
        <taxon>Alphaproteobacteria</taxon>
        <taxon>Hyphomicrobiales</taxon>
        <taxon>Candidatus Hodgkinia</taxon>
    </lineage>
</organism>
<keyword evidence="1" id="KW-0378">Hydrolase</keyword>
<evidence type="ECO:0000313" key="1">
    <source>
        <dbReference type="EMBL" id="PIM96264.1"/>
    </source>
</evidence>
<keyword evidence="2" id="KW-1185">Reference proteome</keyword>
<dbReference type="Gene3D" id="3.40.50.1820">
    <property type="entry name" value="alpha/beta hydrolase"/>
    <property type="match status" value="1"/>
</dbReference>